<reference evidence="15 16" key="2">
    <citation type="submission" date="2008-10" db="EMBL/GenBank/DDBJ databases">
        <authorList>
            <person name="Fulton L."/>
            <person name="Clifton S."/>
            <person name="Fulton B."/>
            <person name="Xu J."/>
            <person name="Minx P."/>
            <person name="Pepin K.H."/>
            <person name="Johnson M."/>
            <person name="Thiruvilangam P."/>
            <person name="Bhonagiri V."/>
            <person name="Nash W.E."/>
            <person name="Mardis E.R."/>
            <person name="Wilson R.K."/>
        </authorList>
    </citation>
    <scope>NUCLEOTIDE SEQUENCE [LARGE SCALE GENOMIC DNA]</scope>
    <source>
        <strain evidence="15 16">DSM 13279</strain>
    </source>
</reference>
<reference evidence="15 16" key="1">
    <citation type="submission" date="2008-10" db="EMBL/GenBank/DDBJ databases">
        <title>Draft genome sequence of Collinsella stercoris (DSM 13279).</title>
        <authorList>
            <person name="Sudarsanam P."/>
            <person name="Ley R."/>
            <person name="Guruge J."/>
            <person name="Turnbaugh P.J."/>
            <person name="Mahowald M."/>
            <person name="Liep D."/>
            <person name="Gordon J."/>
        </authorList>
    </citation>
    <scope>NUCLEOTIDE SEQUENCE [LARGE SCALE GENOMIC DNA]</scope>
    <source>
        <strain evidence="15 16">DSM 13279</strain>
    </source>
</reference>
<dbReference type="InterPro" id="IPR011257">
    <property type="entry name" value="DNA_glycosylase"/>
</dbReference>
<dbReference type="Gene3D" id="1.10.340.30">
    <property type="entry name" value="Hypothetical protein, domain 2"/>
    <property type="match status" value="1"/>
</dbReference>
<feature type="compositionally biased region" description="Low complexity" evidence="13">
    <location>
        <begin position="230"/>
        <end position="243"/>
    </location>
</feature>
<comment type="similarity">
    <text evidence="3">Belongs to the Nth/MutY family.</text>
</comment>
<dbReference type="GO" id="GO:0051536">
    <property type="term" value="F:iron-sulfur cluster binding"/>
    <property type="evidence" value="ECO:0007669"/>
    <property type="project" value="UniProtKB-KW"/>
</dbReference>
<evidence type="ECO:0000259" key="14">
    <source>
        <dbReference type="SMART" id="SM00478"/>
    </source>
</evidence>
<feature type="region of interest" description="Disordered" evidence="13">
    <location>
        <begin position="205"/>
        <end position="251"/>
    </location>
</feature>
<dbReference type="GO" id="GO:0032357">
    <property type="term" value="F:oxidized purine DNA binding"/>
    <property type="evidence" value="ECO:0007669"/>
    <property type="project" value="TreeGrafter"/>
</dbReference>
<dbReference type="eggNOG" id="COG1194">
    <property type="taxonomic scope" value="Bacteria"/>
</dbReference>
<dbReference type="STRING" id="445975.COLSTE_01050"/>
<dbReference type="PANTHER" id="PTHR42944">
    <property type="entry name" value="ADENINE DNA GLYCOSYLASE"/>
    <property type="match status" value="1"/>
</dbReference>
<sequence>MNMDPFRTLVRTEGVRLYRDLPWRRTRDPYEIWLSEVMLQQTQVARVETRWAEWLDRFPSVFALAEAGTAEVLAAWQGMGYNRRALALKAAAEEVVRTYDGVFPTGVKELTALPGIGPATAQGIRSFAFDLPGVYLETNVRTVLLHHLFPDVPSVPDKELVPLVRATCPDGGACVLENALGGGDAHGLMGASGGNDAHGLMGGSADGGARDGASGPVRCDARGGKGGVGRVPARGGVSSGVRGEVNPFATPQDVQDTPRAWYYAMLDYGAYLKKTVPNPSRRAKAYTRQSRFEGSRRQKRAEIVRQLLDTQARGEGRDLASLVTSLNALEQAAGRSAVERDLVSSILEDLAREGFCREQGGVWRIA</sequence>
<dbReference type="SMART" id="SM00478">
    <property type="entry name" value="ENDO3c"/>
    <property type="match status" value="1"/>
</dbReference>
<dbReference type="CDD" id="cd00056">
    <property type="entry name" value="ENDO3c"/>
    <property type="match status" value="1"/>
</dbReference>
<evidence type="ECO:0000256" key="6">
    <source>
        <dbReference type="ARBA" id="ARBA00022723"/>
    </source>
</evidence>
<evidence type="ECO:0000256" key="4">
    <source>
        <dbReference type="ARBA" id="ARBA00012045"/>
    </source>
</evidence>
<evidence type="ECO:0000256" key="5">
    <source>
        <dbReference type="ARBA" id="ARBA00022023"/>
    </source>
</evidence>
<keyword evidence="7" id="KW-0227">DNA damage</keyword>
<keyword evidence="16" id="KW-1185">Reference proteome</keyword>
<comment type="catalytic activity">
    <reaction evidence="1">
        <text>Hydrolyzes free adenine bases from 7,8-dihydro-8-oxoguanine:adenine mismatched double-stranded DNA, leaving an apurinic site.</text>
        <dbReference type="EC" id="3.2.2.31"/>
    </reaction>
</comment>
<name>B6GAF1_9ACTN</name>
<evidence type="ECO:0000313" key="16">
    <source>
        <dbReference type="Proteomes" id="UP000003560"/>
    </source>
</evidence>
<dbReference type="InterPro" id="IPR003265">
    <property type="entry name" value="HhH-GPD_domain"/>
</dbReference>
<keyword evidence="9" id="KW-0408">Iron</keyword>
<evidence type="ECO:0000256" key="7">
    <source>
        <dbReference type="ARBA" id="ARBA00022763"/>
    </source>
</evidence>
<keyword evidence="6" id="KW-0479">Metal-binding</keyword>
<dbReference type="Pfam" id="PF00633">
    <property type="entry name" value="HHH"/>
    <property type="match status" value="1"/>
</dbReference>
<dbReference type="InterPro" id="IPR000445">
    <property type="entry name" value="HhH_motif"/>
</dbReference>
<dbReference type="PROSITE" id="PS01155">
    <property type="entry name" value="ENDONUCLEASE_III_2"/>
    <property type="match status" value="1"/>
</dbReference>
<dbReference type="GeneID" id="98001993"/>
<protein>
    <recommendedName>
        <fullName evidence="5">Adenine DNA glycosylase</fullName>
        <ecNumber evidence="4">3.2.2.31</ecNumber>
    </recommendedName>
</protein>
<gene>
    <name evidence="15" type="ORF">COLSTE_01050</name>
</gene>
<dbReference type="EMBL" id="ABXJ01000059">
    <property type="protein sequence ID" value="EEA90765.1"/>
    <property type="molecule type" value="Genomic_DNA"/>
</dbReference>
<keyword evidence="11" id="KW-0234">DNA repair</keyword>
<evidence type="ECO:0000256" key="8">
    <source>
        <dbReference type="ARBA" id="ARBA00022801"/>
    </source>
</evidence>
<dbReference type="GO" id="GO:0000701">
    <property type="term" value="F:purine-specific mismatch base pair DNA N-glycosylase activity"/>
    <property type="evidence" value="ECO:0007669"/>
    <property type="project" value="UniProtKB-EC"/>
</dbReference>
<dbReference type="SUPFAM" id="SSF48150">
    <property type="entry name" value="DNA-glycosylase"/>
    <property type="match status" value="1"/>
</dbReference>
<evidence type="ECO:0000313" key="15">
    <source>
        <dbReference type="EMBL" id="EEA90765.1"/>
    </source>
</evidence>
<dbReference type="GO" id="GO:0046872">
    <property type="term" value="F:metal ion binding"/>
    <property type="evidence" value="ECO:0007669"/>
    <property type="project" value="UniProtKB-KW"/>
</dbReference>
<evidence type="ECO:0000256" key="10">
    <source>
        <dbReference type="ARBA" id="ARBA00023014"/>
    </source>
</evidence>
<accession>B6GAF1</accession>
<evidence type="ECO:0000256" key="2">
    <source>
        <dbReference type="ARBA" id="ARBA00001966"/>
    </source>
</evidence>
<evidence type="ECO:0000256" key="12">
    <source>
        <dbReference type="ARBA" id="ARBA00023295"/>
    </source>
</evidence>
<keyword evidence="12" id="KW-0326">Glycosidase</keyword>
<dbReference type="Pfam" id="PF00730">
    <property type="entry name" value="HhH-GPD"/>
    <property type="match status" value="1"/>
</dbReference>
<evidence type="ECO:0000256" key="3">
    <source>
        <dbReference type="ARBA" id="ARBA00008343"/>
    </source>
</evidence>
<dbReference type="GO" id="GO:0034039">
    <property type="term" value="F:8-oxo-7,8-dihydroguanine DNA N-glycosylase activity"/>
    <property type="evidence" value="ECO:0007669"/>
    <property type="project" value="TreeGrafter"/>
</dbReference>
<dbReference type="GO" id="GO:0035485">
    <property type="term" value="F:adenine/guanine mispair binding"/>
    <property type="evidence" value="ECO:0007669"/>
    <property type="project" value="TreeGrafter"/>
</dbReference>
<dbReference type="InterPro" id="IPR004036">
    <property type="entry name" value="Endonuclease-III-like_CS2"/>
</dbReference>
<organism evidence="15 16">
    <name type="scientific">Collinsella stercoris DSM 13279</name>
    <dbReference type="NCBI Taxonomy" id="445975"/>
    <lineage>
        <taxon>Bacteria</taxon>
        <taxon>Bacillati</taxon>
        <taxon>Actinomycetota</taxon>
        <taxon>Coriobacteriia</taxon>
        <taxon>Coriobacteriales</taxon>
        <taxon>Coriobacteriaceae</taxon>
        <taxon>Collinsella</taxon>
    </lineage>
</organism>
<dbReference type="Proteomes" id="UP000003560">
    <property type="component" value="Unassembled WGS sequence"/>
</dbReference>
<dbReference type="InterPro" id="IPR044298">
    <property type="entry name" value="MIG/MutY"/>
</dbReference>
<dbReference type="EC" id="3.2.2.31" evidence="4"/>
<evidence type="ECO:0000256" key="9">
    <source>
        <dbReference type="ARBA" id="ARBA00023004"/>
    </source>
</evidence>
<keyword evidence="10" id="KW-0411">Iron-sulfur</keyword>
<comment type="caution">
    <text evidence="15">The sequence shown here is derived from an EMBL/GenBank/DDBJ whole genome shotgun (WGS) entry which is preliminary data.</text>
</comment>
<dbReference type="PANTHER" id="PTHR42944:SF1">
    <property type="entry name" value="ADENINE DNA GLYCOSYLASE"/>
    <property type="match status" value="1"/>
</dbReference>
<evidence type="ECO:0000256" key="13">
    <source>
        <dbReference type="SAM" id="MobiDB-lite"/>
    </source>
</evidence>
<evidence type="ECO:0000256" key="11">
    <source>
        <dbReference type="ARBA" id="ARBA00023204"/>
    </source>
</evidence>
<dbReference type="HOGENOM" id="CLU_012862_2_0_11"/>
<dbReference type="AlphaFoldDB" id="B6GAF1"/>
<feature type="domain" description="HhH-GPD" evidence="14">
    <location>
        <begin position="38"/>
        <end position="189"/>
    </location>
</feature>
<dbReference type="GO" id="GO:0006298">
    <property type="term" value="P:mismatch repair"/>
    <property type="evidence" value="ECO:0007669"/>
    <property type="project" value="TreeGrafter"/>
</dbReference>
<evidence type="ECO:0000256" key="1">
    <source>
        <dbReference type="ARBA" id="ARBA00000843"/>
    </source>
</evidence>
<dbReference type="GO" id="GO:0006284">
    <property type="term" value="P:base-excision repair"/>
    <property type="evidence" value="ECO:0007669"/>
    <property type="project" value="InterPro"/>
</dbReference>
<proteinExistence type="inferred from homology"/>
<comment type="cofactor">
    <cofactor evidence="2">
        <name>[4Fe-4S] cluster</name>
        <dbReference type="ChEBI" id="CHEBI:49883"/>
    </cofactor>
</comment>
<keyword evidence="8" id="KW-0378">Hydrolase</keyword>
<dbReference type="RefSeq" id="WP_006720704.1">
    <property type="nucleotide sequence ID" value="NZ_CP085935.1"/>
</dbReference>